<dbReference type="InterPro" id="IPR050447">
    <property type="entry name" value="Erg6_SMT_methyltransf"/>
</dbReference>
<keyword evidence="4" id="KW-1185">Reference proteome</keyword>
<sequence>MTGKKGYTEENAKTIDQWVDDGWIWGMPISHEVYERAVKGDWDMVLTPTKPVPKSWFPQLSGSRILGLASGGGQQMPIFAACGGICTVLDYSDRQLASEEMVARREGYEIEIVKADMTKKFPFADETFDLIFHPVANCYVEEVLPIWKECHRVLKKGGVLLAGVDNGINYIFDETETRLVHGLPYNPLKDPVLYQEAIQCGDGIQFSHTIEEQVGGLLQAGFRLTHLYEDTNGEGNLHEHGIPTFLALRATKEK</sequence>
<reference evidence="3 4" key="1">
    <citation type="submission" date="2018-08" db="EMBL/GenBank/DDBJ databases">
        <title>A genome reference for cultivated species of the human gut microbiota.</title>
        <authorList>
            <person name="Zou Y."/>
            <person name="Xue W."/>
            <person name="Luo G."/>
        </authorList>
    </citation>
    <scope>NUCLEOTIDE SEQUENCE [LARGE SCALE GENOMIC DNA]</scope>
    <source>
        <strain evidence="3 4">AF37-2AT</strain>
    </source>
</reference>
<protein>
    <submittedName>
        <fullName evidence="3">Class I SAM-dependent methyltransferase</fullName>
    </submittedName>
</protein>
<proteinExistence type="predicted"/>
<dbReference type="RefSeq" id="WP_024731767.1">
    <property type="nucleotide sequence ID" value="NZ_CALBAT010000027.1"/>
</dbReference>
<dbReference type="OrthoDB" id="9772751at2"/>
<evidence type="ECO:0000313" key="4">
    <source>
        <dbReference type="Proteomes" id="UP000261080"/>
    </source>
</evidence>
<dbReference type="AlphaFoldDB" id="A0A3E3K2Y3"/>
<dbReference type="Gene3D" id="3.40.50.150">
    <property type="entry name" value="Vaccinia Virus protein VP39"/>
    <property type="match status" value="1"/>
</dbReference>
<dbReference type="Pfam" id="PF08241">
    <property type="entry name" value="Methyltransf_11"/>
    <property type="match status" value="1"/>
</dbReference>
<dbReference type="EMBL" id="QVLX01000003">
    <property type="protein sequence ID" value="RGE87797.1"/>
    <property type="molecule type" value="Genomic_DNA"/>
</dbReference>
<accession>A0A3E3K2Y3</accession>
<keyword evidence="1 3" id="KW-0808">Transferase</keyword>
<dbReference type="GO" id="GO:0008757">
    <property type="term" value="F:S-adenosylmethionine-dependent methyltransferase activity"/>
    <property type="evidence" value="ECO:0007669"/>
    <property type="project" value="InterPro"/>
</dbReference>
<dbReference type="Proteomes" id="UP000261080">
    <property type="component" value="Unassembled WGS sequence"/>
</dbReference>
<feature type="domain" description="Methyltransferase type 11" evidence="2">
    <location>
        <begin position="67"/>
        <end position="161"/>
    </location>
</feature>
<gene>
    <name evidence="3" type="ORF">DW016_06660</name>
</gene>
<dbReference type="InterPro" id="IPR029063">
    <property type="entry name" value="SAM-dependent_MTases_sf"/>
</dbReference>
<organism evidence="3 4">
    <name type="scientific">Sellimonas intestinalis</name>
    <dbReference type="NCBI Taxonomy" id="1653434"/>
    <lineage>
        <taxon>Bacteria</taxon>
        <taxon>Bacillati</taxon>
        <taxon>Bacillota</taxon>
        <taxon>Clostridia</taxon>
        <taxon>Lachnospirales</taxon>
        <taxon>Lachnospiraceae</taxon>
        <taxon>Sellimonas</taxon>
    </lineage>
</organism>
<dbReference type="PANTHER" id="PTHR44068">
    <property type="entry name" value="ZGC:194242"/>
    <property type="match status" value="1"/>
</dbReference>
<dbReference type="CDD" id="cd02440">
    <property type="entry name" value="AdoMet_MTases"/>
    <property type="match status" value="1"/>
</dbReference>
<dbReference type="PANTHER" id="PTHR44068:SF11">
    <property type="entry name" value="GERANYL DIPHOSPHATE 2-C-METHYLTRANSFERASE"/>
    <property type="match status" value="1"/>
</dbReference>
<dbReference type="InterPro" id="IPR013216">
    <property type="entry name" value="Methyltransf_11"/>
</dbReference>
<evidence type="ECO:0000313" key="3">
    <source>
        <dbReference type="EMBL" id="RGE87797.1"/>
    </source>
</evidence>
<comment type="caution">
    <text evidence="3">The sequence shown here is derived from an EMBL/GenBank/DDBJ whole genome shotgun (WGS) entry which is preliminary data.</text>
</comment>
<name>A0A3E3K2Y3_9FIRM</name>
<evidence type="ECO:0000259" key="2">
    <source>
        <dbReference type="Pfam" id="PF08241"/>
    </source>
</evidence>
<dbReference type="GO" id="GO:0032259">
    <property type="term" value="P:methylation"/>
    <property type="evidence" value="ECO:0007669"/>
    <property type="project" value="UniProtKB-KW"/>
</dbReference>
<dbReference type="SUPFAM" id="SSF53335">
    <property type="entry name" value="S-adenosyl-L-methionine-dependent methyltransferases"/>
    <property type="match status" value="1"/>
</dbReference>
<keyword evidence="3" id="KW-0489">Methyltransferase</keyword>
<evidence type="ECO:0000256" key="1">
    <source>
        <dbReference type="ARBA" id="ARBA00022679"/>
    </source>
</evidence>